<dbReference type="HOGENOM" id="CLU_2905118_0_0_1"/>
<dbReference type="InParanoid" id="A0A0C3P225"/>
<keyword evidence="2" id="KW-1185">Reference proteome</keyword>
<gene>
    <name evidence="1" type="ORF">M404DRAFT_727022</name>
</gene>
<evidence type="ECO:0000313" key="2">
    <source>
        <dbReference type="Proteomes" id="UP000054217"/>
    </source>
</evidence>
<dbReference type="EMBL" id="KN831987">
    <property type="protein sequence ID" value="KIO01546.1"/>
    <property type="molecule type" value="Genomic_DNA"/>
</dbReference>
<name>A0A0C3P225_PISTI</name>
<protein>
    <submittedName>
        <fullName evidence="1">Uncharacterized protein</fullName>
    </submittedName>
</protein>
<dbReference type="Proteomes" id="UP000054217">
    <property type="component" value="Unassembled WGS sequence"/>
</dbReference>
<sequence>MWERHNCEDSEYLRKLAASVLSCMTNHGHQLAGPLMTLEKCNIVVEILPSYVYGFAIHYVGL</sequence>
<organism evidence="1 2">
    <name type="scientific">Pisolithus tinctorius Marx 270</name>
    <dbReference type="NCBI Taxonomy" id="870435"/>
    <lineage>
        <taxon>Eukaryota</taxon>
        <taxon>Fungi</taxon>
        <taxon>Dikarya</taxon>
        <taxon>Basidiomycota</taxon>
        <taxon>Agaricomycotina</taxon>
        <taxon>Agaricomycetes</taxon>
        <taxon>Agaricomycetidae</taxon>
        <taxon>Boletales</taxon>
        <taxon>Sclerodermatineae</taxon>
        <taxon>Pisolithaceae</taxon>
        <taxon>Pisolithus</taxon>
    </lineage>
</organism>
<reference evidence="2" key="2">
    <citation type="submission" date="2015-01" db="EMBL/GenBank/DDBJ databases">
        <title>Evolutionary Origins and Diversification of the Mycorrhizal Mutualists.</title>
        <authorList>
            <consortium name="DOE Joint Genome Institute"/>
            <consortium name="Mycorrhizal Genomics Consortium"/>
            <person name="Kohler A."/>
            <person name="Kuo A."/>
            <person name="Nagy L.G."/>
            <person name="Floudas D."/>
            <person name="Copeland A."/>
            <person name="Barry K.W."/>
            <person name="Cichocki N."/>
            <person name="Veneault-Fourrey C."/>
            <person name="LaButti K."/>
            <person name="Lindquist E.A."/>
            <person name="Lipzen A."/>
            <person name="Lundell T."/>
            <person name="Morin E."/>
            <person name="Murat C."/>
            <person name="Riley R."/>
            <person name="Ohm R."/>
            <person name="Sun H."/>
            <person name="Tunlid A."/>
            <person name="Henrissat B."/>
            <person name="Grigoriev I.V."/>
            <person name="Hibbett D.S."/>
            <person name="Martin F."/>
        </authorList>
    </citation>
    <scope>NUCLEOTIDE SEQUENCE [LARGE SCALE GENOMIC DNA]</scope>
    <source>
        <strain evidence="2">Marx 270</strain>
    </source>
</reference>
<dbReference type="AlphaFoldDB" id="A0A0C3P225"/>
<proteinExistence type="predicted"/>
<reference evidence="1 2" key="1">
    <citation type="submission" date="2014-04" db="EMBL/GenBank/DDBJ databases">
        <authorList>
            <consortium name="DOE Joint Genome Institute"/>
            <person name="Kuo A."/>
            <person name="Kohler A."/>
            <person name="Costa M.D."/>
            <person name="Nagy L.G."/>
            <person name="Floudas D."/>
            <person name="Copeland A."/>
            <person name="Barry K.W."/>
            <person name="Cichocki N."/>
            <person name="Veneault-Fourrey C."/>
            <person name="LaButti K."/>
            <person name="Lindquist E.A."/>
            <person name="Lipzen A."/>
            <person name="Lundell T."/>
            <person name="Morin E."/>
            <person name="Murat C."/>
            <person name="Sun H."/>
            <person name="Tunlid A."/>
            <person name="Henrissat B."/>
            <person name="Grigoriev I.V."/>
            <person name="Hibbett D.S."/>
            <person name="Martin F."/>
            <person name="Nordberg H.P."/>
            <person name="Cantor M.N."/>
            <person name="Hua S.X."/>
        </authorList>
    </citation>
    <scope>NUCLEOTIDE SEQUENCE [LARGE SCALE GENOMIC DNA]</scope>
    <source>
        <strain evidence="1 2">Marx 270</strain>
    </source>
</reference>
<accession>A0A0C3P225</accession>
<evidence type="ECO:0000313" key="1">
    <source>
        <dbReference type="EMBL" id="KIO01546.1"/>
    </source>
</evidence>